<name>A0A0E3GRM1_CLOSL</name>
<keyword evidence="7" id="KW-1133">Transmembrane helix</keyword>
<sequence length="253" mass="29409">MIRRQNVRNAFLIISFLLFPITQFYFSPFLIIWGASKGLITASAVIFSMFFLFSLLFGRVFCGWLCPCGAMQEILFKVNNKNPKTGKLDYIKFFIWVPWMITIVTVALLAGGYKRVDYFFAMDHGISVSNIYMYIPYYIVILLFFLNSIIFGKRANCHYLCWMSPFMIIGRKISNFFNIPSVRIKCEKDKCINCKKCNSECPMSLDVNNMVNLNKMENSECILCGKCADICPKNVIKFNFGRIQFTKKIEYDD</sequence>
<dbReference type="EMBL" id="CP009933">
    <property type="protein sequence ID" value="AKA70561.1"/>
    <property type="molecule type" value="Genomic_DNA"/>
</dbReference>
<dbReference type="SUPFAM" id="SSF54862">
    <property type="entry name" value="4Fe-4S ferredoxins"/>
    <property type="match status" value="1"/>
</dbReference>
<keyword evidence="7" id="KW-0472">Membrane</keyword>
<keyword evidence="7" id="KW-0812">Transmembrane</keyword>
<protein>
    <submittedName>
        <fullName evidence="9">4Fe-4S binding domain-containing protein</fullName>
    </submittedName>
</protein>
<dbReference type="KEGG" id="csq:CSCA_3436"/>
<keyword evidence="3" id="KW-0479">Metal-binding</keyword>
<evidence type="ECO:0000256" key="4">
    <source>
        <dbReference type="ARBA" id="ARBA00022982"/>
    </source>
</evidence>
<reference evidence="9 10" key="1">
    <citation type="journal article" date="2015" name="J. Biotechnol.">
        <title>Complete genome sequence of a malodorant-producing acetogen, Clostridium scatologenes ATCC 25775(T).</title>
        <authorList>
            <person name="Zhu Z."/>
            <person name="Guo T."/>
            <person name="Zheng H."/>
            <person name="Song T."/>
            <person name="Ouyang P."/>
            <person name="Xie J."/>
        </authorList>
    </citation>
    <scope>NUCLEOTIDE SEQUENCE [LARGE SCALE GENOMIC DNA]</scope>
    <source>
        <strain evidence="9 10">ATCC 25775</strain>
    </source>
</reference>
<dbReference type="AlphaFoldDB" id="A0A0E3GRM1"/>
<feature type="domain" description="4Fe-4S ferredoxin-type" evidence="8">
    <location>
        <begin position="182"/>
        <end position="210"/>
    </location>
</feature>
<proteinExistence type="predicted"/>
<dbReference type="PANTHER" id="PTHR30176">
    <property type="entry name" value="FERREDOXIN-TYPE PROTEIN NAPH"/>
    <property type="match status" value="1"/>
</dbReference>
<dbReference type="Pfam" id="PF13187">
    <property type="entry name" value="Fer4_9"/>
    <property type="match status" value="1"/>
</dbReference>
<feature type="transmembrane region" description="Helical" evidence="7">
    <location>
        <begin position="90"/>
        <end position="111"/>
    </location>
</feature>
<keyword evidence="6" id="KW-0411">Iron-sulfur</keyword>
<evidence type="ECO:0000313" key="9">
    <source>
        <dbReference type="EMBL" id="AKA70561.1"/>
    </source>
</evidence>
<evidence type="ECO:0000256" key="2">
    <source>
        <dbReference type="ARBA" id="ARBA00022485"/>
    </source>
</evidence>
<organism evidence="9 10">
    <name type="scientific">Clostridium scatologenes</name>
    <dbReference type="NCBI Taxonomy" id="1548"/>
    <lineage>
        <taxon>Bacteria</taxon>
        <taxon>Bacillati</taxon>
        <taxon>Bacillota</taxon>
        <taxon>Clostridia</taxon>
        <taxon>Eubacteriales</taxon>
        <taxon>Clostridiaceae</taxon>
        <taxon>Clostridium</taxon>
    </lineage>
</organism>
<dbReference type="InterPro" id="IPR051684">
    <property type="entry name" value="Electron_Trans/Redox"/>
</dbReference>
<accession>A0A0E3GRM1</accession>
<dbReference type="PROSITE" id="PS00198">
    <property type="entry name" value="4FE4S_FER_1"/>
    <property type="match status" value="1"/>
</dbReference>
<dbReference type="InterPro" id="IPR017900">
    <property type="entry name" value="4Fe4S_Fe_S_CS"/>
</dbReference>
<feature type="transmembrane region" description="Helical" evidence="7">
    <location>
        <begin position="12"/>
        <end position="33"/>
    </location>
</feature>
<dbReference type="PROSITE" id="PS51379">
    <property type="entry name" value="4FE4S_FER_2"/>
    <property type="match status" value="2"/>
</dbReference>
<dbReference type="PANTHER" id="PTHR30176:SF3">
    <property type="entry name" value="FERREDOXIN-TYPE PROTEIN NAPH"/>
    <property type="match status" value="1"/>
</dbReference>
<dbReference type="Proteomes" id="UP000033115">
    <property type="component" value="Chromosome"/>
</dbReference>
<dbReference type="Gene3D" id="3.30.70.20">
    <property type="match status" value="1"/>
</dbReference>
<gene>
    <name evidence="9" type="ORF">CSCA_3436</name>
</gene>
<keyword evidence="5" id="KW-0408">Iron</keyword>
<dbReference type="GO" id="GO:0046872">
    <property type="term" value="F:metal ion binding"/>
    <property type="evidence" value="ECO:0007669"/>
    <property type="project" value="UniProtKB-KW"/>
</dbReference>
<evidence type="ECO:0000259" key="8">
    <source>
        <dbReference type="PROSITE" id="PS51379"/>
    </source>
</evidence>
<evidence type="ECO:0000256" key="7">
    <source>
        <dbReference type="SAM" id="Phobius"/>
    </source>
</evidence>
<dbReference type="GO" id="GO:0005886">
    <property type="term" value="C:plasma membrane"/>
    <property type="evidence" value="ECO:0007669"/>
    <property type="project" value="TreeGrafter"/>
</dbReference>
<evidence type="ECO:0000256" key="3">
    <source>
        <dbReference type="ARBA" id="ARBA00022723"/>
    </source>
</evidence>
<keyword evidence="10" id="KW-1185">Reference proteome</keyword>
<feature type="domain" description="4Fe-4S ferredoxin-type" evidence="8">
    <location>
        <begin position="212"/>
        <end position="241"/>
    </location>
</feature>
<keyword evidence="1" id="KW-0813">Transport</keyword>
<dbReference type="Pfam" id="PF12801">
    <property type="entry name" value="Fer4_5"/>
    <property type="match status" value="1"/>
</dbReference>
<evidence type="ECO:0000313" key="10">
    <source>
        <dbReference type="Proteomes" id="UP000033115"/>
    </source>
</evidence>
<feature type="transmembrane region" description="Helical" evidence="7">
    <location>
        <begin position="131"/>
        <end position="150"/>
    </location>
</feature>
<keyword evidence="2" id="KW-0004">4Fe-4S</keyword>
<dbReference type="InterPro" id="IPR017896">
    <property type="entry name" value="4Fe4S_Fe-S-bd"/>
</dbReference>
<keyword evidence="4" id="KW-0249">Electron transport</keyword>
<evidence type="ECO:0000256" key="5">
    <source>
        <dbReference type="ARBA" id="ARBA00023004"/>
    </source>
</evidence>
<dbReference type="GO" id="GO:0051539">
    <property type="term" value="F:4 iron, 4 sulfur cluster binding"/>
    <property type="evidence" value="ECO:0007669"/>
    <property type="project" value="UniProtKB-KW"/>
</dbReference>
<evidence type="ECO:0000256" key="6">
    <source>
        <dbReference type="ARBA" id="ARBA00023014"/>
    </source>
</evidence>
<dbReference type="RefSeq" id="WP_029954700.1">
    <property type="nucleotide sequence ID" value="NZ_CP009933.1"/>
</dbReference>
<evidence type="ECO:0000256" key="1">
    <source>
        <dbReference type="ARBA" id="ARBA00022448"/>
    </source>
</evidence>
<feature type="transmembrane region" description="Helical" evidence="7">
    <location>
        <begin position="39"/>
        <end position="69"/>
    </location>
</feature>
<dbReference type="HOGENOM" id="CLU_076047_0_0_9"/>
<dbReference type="STRING" id="1548.CSCA_3436"/>